<feature type="compositionally biased region" description="Basic and acidic residues" evidence="3">
    <location>
        <begin position="891"/>
        <end position="909"/>
    </location>
</feature>
<feature type="repeat" description="RCC1" evidence="2">
    <location>
        <begin position="174"/>
        <end position="227"/>
    </location>
</feature>
<feature type="domain" description="BTB" evidence="4">
    <location>
        <begin position="430"/>
        <end position="514"/>
    </location>
</feature>
<dbReference type="Pfam" id="PF00651">
    <property type="entry name" value="BTB"/>
    <property type="match status" value="2"/>
</dbReference>
<evidence type="ECO:0000313" key="5">
    <source>
        <dbReference type="EMBL" id="PIK52930.1"/>
    </source>
</evidence>
<dbReference type="EMBL" id="MRZV01000309">
    <property type="protein sequence ID" value="PIK52930.1"/>
    <property type="molecule type" value="Genomic_DNA"/>
</dbReference>
<feature type="compositionally biased region" description="Basic residues" evidence="3">
    <location>
        <begin position="546"/>
        <end position="555"/>
    </location>
</feature>
<name>A0A2G8KYF1_STIJA</name>
<keyword evidence="1" id="KW-0677">Repeat</keyword>
<keyword evidence="5" id="KW-0808">Transferase</keyword>
<feature type="repeat" description="RCC1" evidence="2">
    <location>
        <begin position="228"/>
        <end position="284"/>
    </location>
</feature>
<accession>A0A2G8KYF1</accession>
<keyword evidence="6" id="KW-1185">Reference proteome</keyword>
<dbReference type="PANTHER" id="PTHR22872">
    <property type="entry name" value="BTK-BINDING PROTEIN-RELATED"/>
    <property type="match status" value="1"/>
</dbReference>
<comment type="caution">
    <text evidence="5">The sequence shown here is derived from an EMBL/GenBank/DDBJ whole genome shotgun (WGS) entry which is preliminary data.</text>
</comment>
<feature type="domain" description="BTB" evidence="4">
    <location>
        <begin position="627"/>
        <end position="695"/>
    </location>
</feature>
<reference evidence="5 6" key="1">
    <citation type="journal article" date="2017" name="PLoS Biol.">
        <title>The sea cucumber genome provides insights into morphological evolution and visceral regeneration.</title>
        <authorList>
            <person name="Zhang X."/>
            <person name="Sun L."/>
            <person name="Yuan J."/>
            <person name="Sun Y."/>
            <person name="Gao Y."/>
            <person name="Zhang L."/>
            <person name="Li S."/>
            <person name="Dai H."/>
            <person name="Hamel J.F."/>
            <person name="Liu C."/>
            <person name="Yu Y."/>
            <person name="Liu S."/>
            <person name="Lin W."/>
            <person name="Guo K."/>
            <person name="Jin S."/>
            <person name="Xu P."/>
            <person name="Storey K.B."/>
            <person name="Huan P."/>
            <person name="Zhang T."/>
            <person name="Zhou Y."/>
            <person name="Zhang J."/>
            <person name="Lin C."/>
            <person name="Li X."/>
            <person name="Xing L."/>
            <person name="Huo D."/>
            <person name="Sun M."/>
            <person name="Wang L."/>
            <person name="Mercier A."/>
            <person name="Li F."/>
            <person name="Yang H."/>
            <person name="Xiang J."/>
        </authorList>
    </citation>
    <scope>NUCLEOTIDE SEQUENCE [LARGE SCALE GENOMIC DNA]</scope>
    <source>
        <strain evidence="5">Shaxun</strain>
        <tissue evidence="5">Muscle</tissue>
    </source>
</reference>
<dbReference type="CDD" id="cd18500">
    <property type="entry name" value="BACK_IBtk"/>
    <property type="match status" value="1"/>
</dbReference>
<dbReference type="AlphaFoldDB" id="A0A2G8KYF1"/>
<evidence type="ECO:0000256" key="1">
    <source>
        <dbReference type="ARBA" id="ARBA00022737"/>
    </source>
</evidence>
<keyword evidence="5" id="KW-0418">Kinase</keyword>
<dbReference type="Gene3D" id="3.30.710.10">
    <property type="entry name" value="Potassium Channel Kv1.1, Chain A"/>
    <property type="match status" value="2"/>
</dbReference>
<dbReference type="OrthoDB" id="1893551at2759"/>
<feature type="compositionally biased region" description="Polar residues" evidence="3">
    <location>
        <begin position="532"/>
        <end position="542"/>
    </location>
</feature>
<dbReference type="Gene3D" id="2.130.10.30">
    <property type="entry name" value="Regulator of chromosome condensation 1/beta-lactamase-inhibitor protein II"/>
    <property type="match status" value="1"/>
</dbReference>
<feature type="compositionally biased region" description="Basic residues" evidence="3">
    <location>
        <begin position="880"/>
        <end position="890"/>
    </location>
</feature>
<evidence type="ECO:0000256" key="3">
    <source>
        <dbReference type="SAM" id="MobiDB-lite"/>
    </source>
</evidence>
<organism evidence="5 6">
    <name type="scientific">Stichopus japonicus</name>
    <name type="common">Sea cucumber</name>
    <dbReference type="NCBI Taxonomy" id="307972"/>
    <lineage>
        <taxon>Eukaryota</taxon>
        <taxon>Metazoa</taxon>
        <taxon>Echinodermata</taxon>
        <taxon>Eleutherozoa</taxon>
        <taxon>Echinozoa</taxon>
        <taxon>Holothuroidea</taxon>
        <taxon>Aspidochirotacea</taxon>
        <taxon>Aspidochirotida</taxon>
        <taxon>Stichopodidae</taxon>
        <taxon>Apostichopus</taxon>
    </lineage>
</organism>
<dbReference type="STRING" id="307972.A0A2G8KYF1"/>
<dbReference type="SMART" id="SM00225">
    <property type="entry name" value="BTB"/>
    <property type="match status" value="2"/>
</dbReference>
<gene>
    <name evidence="5" type="ORF">BSL78_10179</name>
</gene>
<evidence type="ECO:0000256" key="2">
    <source>
        <dbReference type="PROSITE-ProRule" id="PRU00235"/>
    </source>
</evidence>
<dbReference type="InterPro" id="IPR000210">
    <property type="entry name" value="BTB/POZ_dom"/>
</dbReference>
<dbReference type="InterPro" id="IPR051625">
    <property type="entry name" value="Signaling_Regulatory_Domain"/>
</dbReference>
<dbReference type="GO" id="GO:0016301">
    <property type="term" value="F:kinase activity"/>
    <property type="evidence" value="ECO:0007669"/>
    <property type="project" value="UniProtKB-KW"/>
</dbReference>
<dbReference type="PROSITE" id="PS50012">
    <property type="entry name" value="RCC1_3"/>
    <property type="match status" value="2"/>
</dbReference>
<dbReference type="PROSITE" id="PS50097">
    <property type="entry name" value="BTB"/>
    <property type="match status" value="2"/>
</dbReference>
<dbReference type="InterPro" id="IPR011333">
    <property type="entry name" value="SKP1/BTB/POZ_sf"/>
</dbReference>
<feature type="region of interest" description="Disordered" evidence="3">
    <location>
        <begin position="828"/>
        <end position="909"/>
    </location>
</feature>
<evidence type="ECO:0000259" key="4">
    <source>
        <dbReference type="PROSITE" id="PS50097"/>
    </source>
</evidence>
<evidence type="ECO:0000313" key="6">
    <source>
        <dbReference type="Proteomes" id="UP000230750"/>
    </source>
</evidence>
<dbReference type="SUPFAM" id="SSF50985">
    <property type="entry name" value="RCC1/BLIP-II"/>
    <property type="match status" value="1"/>
</dbReference>
<proteinExistence type="predicted"/>
<protein>
    <submittedName>
        <fullName evidence="5">Putative inhibitor of Bruton tyrosine kinase</fullName>
    </submittedName>
</protein>
<dbReference type="PANTHER" id="PTHR22872:SF2">
    <property type="entry name" value="INHIBITOR OF BRUTON TYROSINE KINASE"/>
    <property type="match status" value="1"/>
</dbReference>
<dbReference type="Proteomes" id="UP000230750">
    <property type="component" value="Unassembled WGS sequence"/>
</dbReference>
<dbReference type="SUPFAM" id="SSF54695">
    <property type="entry name" value="POZ domain"/>
    <property type="match status" value="2"/>
</dbReference>
<dbReference type="InterPro" id="IPR000408">
    <property type="entry name" value="Reg_chr_condens"/>
</dbReference>
<dbReference type="Pfam" id="PF00415">
    <property type="entry name" value="RCC1"/>
    <property type="match status" value="2"/>
</dbReference>
<feature type="region of interest" description="Disordered" evidence="3">
    <location>
        <begin position="532"/>
        <end position="566"/>
    </location>
</feature>
<feature type="compositionally biased region" description="Basic residues" evidence="3">
    <location>
        <begin position="828"/>
        <end position="837"/>
    </location>
</feature>
<dbReference type="InterPro" id="IPR009091">
    <property type="entry name" value="RCC1/BLIP-II"/>
</dbReference>
<sequence>MIYLNDFCVHGQHISGASSSYIIMHYAMYLKNCVTADANKLDPTIPNPAPTMKIFSRTFEETLGNFCRDEALIIGVDVVLVMVQIHPLLSLRRNYSFVKWQQLPFLSIKLPLPQNSFHSYSSETLLTNSGTGSLEWLSRRGGEGSSSWRYLSALISATPSNMLMTSLPCVDNPCDVYTWGSNSNFTLGHSNQQSRLSPDVVDEFLRVKVHIKQVAVNKYHTVVLAVNGRVFTCGHGQGGRLGQGHAKSNQFISVPKLVTTLNHKNMEICHIASSDGVTACSTSNGDIYLLQNFVCRKIVNKQLNIAKIVVCGGTLDTGLEEIEVQGKSKAPVVMVILHKSGKVLSWQSSDETLRRCVSNRKRQIFFSDVTLSKQGLLLATTEGEAFKGHFTQKKTAPVFCLTEIPEVGPCKMETNLKMLLSEVSCADSIHDIEIKVGLQVYPAHRFILASRSDYFKRQLMGGDSQSTKEDVLTLEEEVHLNRNVTTMDMTTAVNSDTLKRILTYLYTNSCDVFDWNFVENVLNSERVKFGTRQPTIKENQPPKSSKGGKKKKKDKSTKEKNATETLDPDQQAVTLVVRQIKDAAKMFGITSLFQRLELVKMRDSRLDNFRPDTGKLSFDRFEFAELSDVILESDDEVLHHCHRCILVSRVEYFNSMLASSWFESSSTAPLQLPIPSSVMSILLDFVYTSTTPTLDGCTDMELVCNVLVTADQLLLPRLKEMTETVLVDMISLRNVSQLLEFATIYQAPQLKSSCQQFIGLNIVYLLESQSLDSLSDDVMVELTKAYREMIPGLSRRIITPYSKAPSSDDVLLLMEEVSEIDEVISRAKSRRKERRRSSERFSQSSESEVIHLSESIDEDKVSKTQTASSAEMRKVISTAKARRKERRRSSEKRNSERHSFVEEVSKDPR</sequence>